<gene>
    <name evidence="1" type="ORF">GCM10011416_02880</name>
</gene>
<keyword evidence="2" id="KW-1185">Reference proteome</keyword>
<reference evidence="1" key="2">
    <citation type="submission" date="2020-09" db="EMBL/GenBank/DDBJ databases">
        <authorList>
            <person name="Sun Q."/>
            <person name="Zhou Y."/>
        </authorList>
    </citation>
    <scope>NUCLEOTIDE SEQUENCE</scope>
    <source>
        <strain evidence="1">CGMCC 1.15763</strain>
    </source>
</reference>
<comment type="caution">
    <text evidence="1">The sequence shown here is derived from an EMBL/GenBank/DDBJ whole genome shotgun (WGS) entry which is preliminary data.</text>
</comment>
<sequence>MHLLSKDSIENIELKKLNYQKNFKNKDALTFEIQRALNYLKKEGYYTLFIERINNENKNSTAYLNLGQKILTATIHIPQNVKKNIIGYPIKKNKIELTANELPIFLEKLNSNLEKQGKGFSKFTLSKINIQNSSLIATLNLEEAIQRNADKIIIKGFQDFPKNYTKHFFKSGKKNLLNKKLLESISSKTNQLSFVSELKPPEILFSKDSTFIYVYLQKKLNNSFDGMLNFNSKEQGGGIELSGYVDLNLVNAFNFGEELRINWKNNGNEKQTLKLEATLPYLFNTSITSHIGFNLYKSDSTFLNNNITVALTSPIANNTQLGLQFQYESSKDLLNNAPDSIRAYQKYFIGPRIDFISGKQNNWKSSLQLLVGSKNELNQQTSQYKINISSNLLLDLAKRFELYINNSSGLLVSNNILHNENYRLGGINNFRGFREESIFATKYSFVNTEIRYRTQEKSYMYTLLDFGVFNQEEKSSFLYALGIGYAYYMKDNSIDLNYTYGISGNPTNTSLINVKFLTKF</sequence>
<dbReference type="AlphaFoldDB" id="A0A917HTU7"/>
<protein>
    <submittedName>
        <fullName evidence="1">Membrane protein</fullName>
    </submittedName>
</protein>
<dbReference type="Proteomes" id="UP000633278">
    <property type="component" value="Unassembled WGS sequence"/>
</dbReference>
<dbReference type="Gene3D" id="2.40.160.50">
    <property type="entry name" value="membrane protein fhac: a member of the omp85/tpsb transporter family"/>
    <property type="match status" value="1"/>
</dbReference>
<proteinExistence type="predicted"/>
<organism evidence="1 2">
    <name type="scientific">Polaribacter pacificus</name>
    <dbReference type="NCBI Taxonomy" id="1775173"/>
    <lineage>
        <taxon>Bacteria</taxon>
        <taxon>Pseudomonadati</taxon>
        <taxon>Bacteroidota</taxon>
        <taxon>Flavobacteriia</taxon>
        <taxon>Flavobacteriales</taxon>
        <taxon>Flavobacteriaceae</taxon>
    </lineage>
</organism>
<reference evidence="1" key="1">
    <citation type="journal article" date="2014" name="Int. J. Syst. Evol. Microbiol.">
        <title>Complete genome sequence of Corynebacterium casei LMG S-19264T (=DSM 44701T), isolated from a smear-ripened cheese.</title>
        <authorList>
            <consortium name="US DOE Joint Genome Institute (JGI-PGF)"/>
            <person name="Walter F."/>
            <person name="Albersmeier A."/>
            <person name="Kalinowski J."/>
            <person name="Ruckert C."/>
        </authorList>
    </citation>
    <scope>NUCLEOTIDE SEQUENCE</scope>
    <source>
        <strain evidence="1">CGMCC 1.15763</strain>
    </source>
</reference>
<evidence type="ECO:0000313" key="2">
    <source>
        <dbReference type="Proteomes" id="UP000633278"/>
    </source>
</evidence>
<name>A0A917HTU7_9FLAO</name>
<accession>A0A917HTU7</accession>
<dbReference type="EMBL" id="BMJW01000001">
    <property type="protein sequence ID" value="GGG89792.1"/>
    <property type="molecule type" value="Genomic_DNA"/>
</dbReference>
<evidence type="ECO:0000313" key="1">
    <source>
        <dbReference type="EMBL" id="GGG89792.1"/>
    </source>
</evidence>